<accession>A0ABS1K5W5</accession>
<evidence type="ECO:0000313" key="3">
    <source>
        <dbReference type="EMBL" id="MBL0705686.1"/>
    </source>
</evidence>
<gene>
    <name evidence="3" type="ORF">JJE72_09225</name>
</gene>
<evidence type="ECO:0000256" key="1">
    <source>
        <dbReference type="SAM" id="MobiDB-lite"/>
    </source>
</evidence>
<reference evidence="3 4" key="1">
    <citation type="submission" date="2021-01" db="EMBL/GenBank/DDBJ databases">
        <title>Genome public.</title>
        <authorList>
            <person name="Liu C."/>
            <person name="Sun Q."/>
        </authorList>
    </citation>
    <scope>NUCLEOTIDE SEQUENCE [LARGE SCALE GENOMIC DNA]</scope>
    <source>
        <strain evidence="3 4">JC656</strain>
    </source>
</reference>
<comment type="caution">
    <text evidence="3">The sequence shown here is derived from an EMBL/GenBank/DDBJ whole genome shotgun (WGS) entry which is preliminary data.</text>
</comment>
<dbReference type="Pfam" id="PF25547">
    <property type="entry name" value="WXG100_2"/>
    <property type="match status" value="1"/>
</dbReference>
<organism evidence="3 4">
    <name type="scientific">Sinomonas cellulolyticus</name>
    <dbReference type="NCBI Taxonomy" id="2801916"/>
    <lineage>
        <taxon>Bacteria</taxon>
        <taxon>Bacillati</taxon>
        <taxon>Actinomycetota</taxon>
        <taxon>Actinomycetes</taxon>
        <taxon>Micrococcales</taxon>
        <taxon>Micrococcaceae</taxon>
        <taxon>Sinomonas</taxon>
    </lineage>
</organism>
<evidence type="ECO:0000313" key="4">
    <source>
        <dbReference type="Proteomes" id="UP000639051"/>
    </source>
</evidence>
<dbReference type="Proteomes" id="UP000639051">
    <property type="component" value="Unassembled WGS sequence"/>
</dbReference>
<sequence>MVAIVVDPQRLVECAGHISSAHAEIVRGTDALTGGLARCGGMAGHDPAGIDWAAAYDPTSSSLLALCADLAERLATHVHALNQSAAAYGASEEWFGGGPQPGLQLAPAQTAAGVHRRSIPTALGGEPFSPSDQVTQLVVQLVGAVWPNGDPALLRSASSQWGTLSASLDSARRTSLASAAGSLDGLASPTVTAAAERAMELDRALEHLSAGALELSDACVDLARHIDSTHQEVRCELVSLTAELGLTVLLSTLTSAVTAGLGAIVGSVASAGRVGVAVARITALFQRLAALARPAVERIGRLGEALAATGRRMVRFAGGPLPQPVRRLSIGGIARTVERATDNWAVAFLTQGPAAAVAKALERPLQAAGARLGGTAARRALILGWRADVPGVRGALIRAGQGAASPLSGPHAVSSPLHWTAPAGAREAEAAAVRALGSERTVALTHRLQGALERPLDSVRASLASAAGDAAGRAPSPQELEPDNGERSPDPTWTAGLPVPGADGVRLEVPKSLDLGHGIGLDLGEKRMTGIFGIDVNVPLPGPMGRLADAGITTIRATDVDENWWRQRIGSMTATAPAASA</sequence>
<feature type="region of interest" description="Disordered" evidence="1">
    <location>
        <begin position="465"/>
        <end position="501"/>
    </location>
</feature>
<dbReference type="InterPro" id="IPR057746">
    <property type="entry name" value="CpnT-like_N"/>
</dbReference>
<dbReference type="RefSeq" id="WP_189693990.1">
    <property type="nucleotide sequence ID" value="NZ_BNCM01000007.1"/>
</dbReference>
<keyword evidence="4" id="KW-1185">Reference proteome</keyword>
<protein>
    <recommendedName>
        <fullName evidence="2">Outer membrane channel protein CpnT-like N-terminal domain-containing protein</fullName>
    </recommendedName>
</protein>
<dbReference type="EMBL" id="JAERRC010000022">
    <property type="protein sequence ID" value="MBL0705686.1"/>
    <property type="molecule type" value="Genomic_DNA"/>
</dbReference>
<feature type="compositionally biased region" description="Low complexity" evidence="1">
    <location>
        <begin position="465"/>
        <end position="474"/>
    </location>
</feature>
<feature type="domain" description="Outer membrane channel protein CpnT-like N-terminal" evidence="2">
    <location>
        <begin position="130"/>
        <end position="254"/>
    </location>
</feature>
<evidence type="ECO:0000259" key="2">
    <source>
        <dbReference type="Pfam" id="PF25547"/>
    </source>
</evidence>
<name>A0ABS1K5W5_9MICC</name>
<proteinExistence type="predicted"/>